<dbReference type="OrthoDB" id="2348931at2759"/>
<dbReference type="AlphaFoldDB" id="A0A397S927"/>
<feature type="coiled-coil region" evidence="1">
    <location>
        <begin position="50"/>
        <end position="77"/>
    </location>
</feature>
<proteinExistence type="predicted"/>
<reference evidence="3 4" key="1">
    <citation type="submission" date="2018-06" db="EMBL/GenBank/DDBJ databases">
        <title>Comparative genomics reveals the genomic features of Rhizophagus irregularis, R. cerebriforme, R. diaphanum and Gigaspora rosea, and their symbiotic lifestyle signature.</title>
        <authorList>
            <person name="Morin E."/>
            <person name="San Clemente H."/>
            <person name="Chen E.C.H."/>
            <person name="De La Providencia I."/>
            <person name="Hainaut M."/>
            <person name="Kuo A."/>
            <person name="Kohler A."/>
            <person name="Murat C."/>
            <person name="Tang N."/>
            <person name="Roy S."/>
            <person name="Loubradou J."/>
            <person name="Henrissat B."/>
            <person name="Grigoriev I.V."/>
            <person name="Corradi N."/>
            <person name="Roux C."/>
            <person name="Martin F.M."/>
        </authorList>
    </citation>
    <scope>NUCLEOTIDE SEQUENCE [LARGE SCALE GENOMIC DNA]</scope>
    <source>
        <strain evidence="3 4">DAOM 227022</strain>
    </source>
</reference>
<accession>A0A397S927</accession>
<organism evidence="3 4">
    <name type="scientific">Glomus cerebriforme</name>
    <dbReference type="NCBI Taxonomy" id="658196"/>
    <lineage>
        <taxon>Eukaryota</taxon>
        <taxon>Fungi</taxon>
        <taxon>Fungi incertae sedis</taxon>
        <taxon>Mucoromycota</taxon>
        <taxon>Glomeromycotina</taxon>
        <taxon>Glomeromycetes</taxon>
        <taxon>Glomerales</taxon>
        <taxon>Glomeraceae</taxon>
        <taxon>Glomus</taxon>
    </lineage>
</organism>
<protein>
    <submittedName>
        <fullName evidence="3">Uncharacterized protein</fullName>
    </submittedName>
</protein>
<keyword evidence="2" id="KW-0472">Membrane</keyword>
<sequence length="103" mass="12069">MDNYLRKDPSIAALIISDSIYGVKQGMLRILMIIKMKKRIMLKNNGKNGLKKKKANIEEIRALIKEQTETITEIMKDQYTHASEVQQRQHDEQMEILKQLIKN</sequence>
<gene>
    <name evidence="3" type="ORF">C1645_744102</name>
</gene>
<dbReference type="Proteomes" id="UP000265703">
    <property type="component" value="Unassembled WGS sequence"/>
</dbReference>
<keyword evidence="2" id="KW-1133">Transmembrane helix</keyword>
<evidence type="ECO:0000313" key="4">
    <source>
        <dbReference type="Proteomes" id="UP000265703"/>
    </source>
</evidence>
<comment type="caution">
    <text evidence="3">The sequence shown here is derived from an EMBL/GenBank/DDBJ whole genome shotgun (WGS) entry which is preliminary data.</text>
</comment>
<evidence type="ECO:0000256" key="2">
    <source>
        <dbReference type="SAM" id="Phobius"/>
    </source>
</evidence>
<name>A0A397S927_9GLOM</name>
<evidence type="ECO:0000256" key="1">
    <source>
        <dbReference type="SAM" id="Coils"/>
    </source>
</evidence>
<dbReference type="SUPFAM" id="SSF69989">
    <property type="entry name" value="C-terminal domain of PLC-beta"/>
    <property type="match status" value="1"/>
</dbReference>
<dbReference type="EMBL" id="QKYT01000715">
    <property type="protein sequence ID" value="RIA82002.1"/>
    <property type="molecule type" value="Genomic_DNA"/>
</dbReference>
<keyword evidence="1" id="KW-0175">Coiled coil</keyword>
<keyword evidence="4" id="KW-1185">Reference proteome</keyword>
<keyword evidence="2" id="KW-0812">Transmembrane</keyword>
<feature type="transmembrane region" description="Helical" evidence="2">
    <location>
        <begin position="12"/>
        <end position="34"/>
    </location>
</feature>
<evidence type="ECO:0000313" key="3">
    <source>
        <dbReference type="EMBL" id="RIA82002.1"/>
    </source>
</evidence>